<dbReference type="RefSeq" id="WP_109647897.1">
    <property type="nucleotide sequence ID" value="NZ_QGGB01000010.1"/>
</dbReference>
<dbReference type="Proteomes" id="UP000245533">
    <property type="component" value="Unassembled WGS sequence"/>
</dbReference>
<dbReference type="Pfam" id="PF14305">
    <property type="entry name" value="ATPgrasp_TupA"/>
    <property type="match status" value="1"/>
</dbReference>
<accession>A0A316TNV7</accession>
<proteinExistence type="predicted"/>
<organism evidence="1 2">
    <name type="scientific">Rhodohalobacter mucosus</name>
    <dbReference type="NCBI Taxonomy" id="2079485"/>
    <lineage>
        <taxon>Bacteria</taxon>
        <taxon>Pseudomonadati</taxon>
        <taxon>Balneolota</taxon>
        <taxon>Balneolia</taxon>
        <taxon>Balneolales</taxon>
        <taxon>Balneolaceae</taxon>
        <taxon>Rhodohalobacter</taxon>
    </lineage>
</organism>
<dbReference type="EMBL" id="QGGB01000010">
    <property type="protein sequence ID" value="PWN05341.1"/>
    <property type="molecule type" value="Genomic_DNA"/>
</dbReference>
<dbReference type="AlphaFoldDB" id="A0A316TNV7"/>
<dbReference type="OrthoDB" id="9791827at2"/>
<sequence length="291" mass="34402">MIRTILNKLFWGVYRHMASDEQYARARYRLTTGRKLRLNPPVTLSEKINWLKLNDRSELRRIVADRTGVRQFVADRAGPEHLIPLIGIYDKITHEVWKSLPRQFVLKANHGSGMVKVVRDKNLEDPEKIIRMTQAWRQTDYSEFGREWVYKDLPRTILAEELLLTNEGKVPADYKFFCFEGRTVLFQIDFDRYGDHTRNFYDRALNRVNAKIIYEPNEQKVVFPDNLQEALTLADRLSEGFNFMRVDLYLTRKRVWFGEMTNFPGNGFEAFSPYEFDEKMGRLLDLDTSGQ</sequence>
<evidence type="ECO:0000313" key="2">
    <source>
        <dbReference type="Proteomes" id="UP000245533"/>
    </source>
</evidence>
<keyword evidence="1" id="KW-0808">Transferase</keyword>
<keyword evidence="2" id="KW-1185">Reference proteome</keyword>
<dbReference type="SUPFAM" id="SSF56059">
    <property type="entry name" value="Glutathione synthetase ATP-binding domain-like"/>
    <property type="match status" value="1"/>
</dbReference>
<dbReference type="GO" id="GO:0016740">
    <property type="term" value="F:transferase activity"/>
    <property type="evidence" value="ECO:0007669"/>
    <property type="project" value="UniProtKB-KW"/>
</dbReference>
<dbReference type="InterPro" id="IPR029465">
    <property type="entry name" value="ATPgrasp_TupA"/>
</dbReference>
<evidence type="ECO:0000313" key="1">
    <source>
        <dbReference type="EMBL" id="PWN05341.1"/>
    </source>
</evidence>
<comment type="caution">
    <text evidence="1">The sequence shown here is derived from an EMBL/GenBank/DDBJ whole genome shotgun (WGS) entry which is preliminary data.</text>
</comment>
<name>A0A316TNV7_9BACT</name>
<reference evidence="1 2" key="1">
    <citation type="submission" date="2018-05" db="EMBL/GenBank/DDBJ databases">
        <title>Rhodohalobacter halophilus gen. nov., sp. nov., a moderately halophilic member of the family Balneolaceae.</title>
        <authorList>
            <person name="Liu Z.-W."/>
        </authorList>
    </citation>
    <scope>NUCLEOTIDE SEQUENCE [LARGE SCALE GENOMIC DNA]</scope>
    <source>
        <strain evidence="1 2">8A47</strain>
    </source>
</reference>
<protein>
    <submittedName>
        <fullName evidence="1">Glycosyl transferase</fullName>
    </submittedName>
</protein>
<gene>
    <name evidence="1" type="ORF">DDZ15_14840</name>
</gene>